<proteinExistence type="predicted"/>
<dbReference type="PROSITE" id="PS51257">
    <property type="entry name" value="PROKAR_LIPOPROTEIN"/>
    <property type="match status" value="1"/>
</dbReference>
<dbReference type="InterPro" id="IPR032774">
    <property type="entry name" value="WG_beta_rep"/>
</dbReference>
<dbReference type="AlphaFoldDB" id="A0AAN5AJC6"/>
<organism evidence="1 2">
    <name type="scientific">Persicobacter diffluens</name>
    <dbReference type="NCBI Taxonomy" id="981"/>
    <lineage>
        <taxon>Bacteria</taxon>
        <taxon>Pseudomonadati</taxon>
        <taxon>Bacteroidota</taxon>
        <taxon>Cytophagia</taxon>
        <taxon>Cytophagales</taxon>
        <taxon>Persicobacteraceae</taxon>
        <taxon>Persicobacter</taxon>
    </lineage>
</organism>
<sequence>MVYLKRMKISQVILLVLSLAGIFSCGLKSQNQITTHAYFDKTESNPVTNRLLIAVTDEEFLQYGARVAYISIKGDTIIPFDKYAYLGTDTLRHYANVIKLRKDNSYGRWVAIDGHQNTLYDIVPFDNGPDYFHEGLVRAKRNGKVGYANEFGQIVIPCEYDFAWWFDQGKAEVTFNAKVIRDKYDEHTIIESDEWFYIDKSGNKVKNAIH</sequence>
<evidence type="ECO:0000313" key="1">
    <source>
        <dbReference type="EMBL" id="GJM60747.1"/>
    </source>
</evidence>
<comment type="caution">
    <text evidence="1">The sequence shown here is derived from an EMBL/GenBank/DDBJ whole genome shotgun (WGS) entry which is preliminary data.</text>
</comment>
<dbReference type="Pfam" id="PF14903">
    <property type="entry name" value="WG_beta_rep"/>
    <property type="match status" value="1"/>
</dbReference>
<dbReference type="EMBL" id="BQKE01000001">
    <property type="protein sequence ID" value="GJM60747.1"/>
    <property type="molecule type" value="Genomic_DNA"/>
</dbReference>
<accession>A0AAN5AJC6</accession>
<protein>
    <recommendedName>
        <fullName evidence="3">WG repeat-containing protein</fullName>
    </recommendedName>
</protein>
<gene>
    <name evidence="1" type="ORF">PEDI_12990</name>
</gene>
<name>A0AAN5AJC6_9BACT</name>
<reference evidence="1 2" key="1">
    <citation type="submission" date="2021-12" db="EMBL/GenBank/DDBJ databases">
        <title>Genome sequencing of bacteria with rrn-lacking chromosome and rrn-plasmid.</title>
        <authorList>
            <person name="Anda M."/>
            <person name="Iwasaki W."/>
        </authorList>
    </citation>
    <scope>NUCLEOTIDE SEQUENCE [LARGE SCALE GENOMIC DNA]</scope>
    <source>
        <strain evidence="1 2">NBRC 15940</strain>
    </source>
</reference>
<evidence type="ECO:0000313" key="2">
    <source>
        <dbReference type="Proteomes" id="UP001310022"/>
    </source>
</evidence>
<keyword evidence="2" id="KW-1185">Reference proteome</keyword>
<evidence type="ECO:0008006" key="3">
    <source>
        <dbReference type="Google" id="ProtNLM"/>
    </source>
</evidence>
<dbReference type="Proteomes" id="UP001310022">
    <property type="component" value="Unassembled WGS sequence"/>
</dbReference>